<reference evidence="1 2" key="1">
    <citation type="submission" date="2021-10" db="EMBL/GenBank/DDBJ databases">
        <authorList>
            <person name="Chen M."/>
        </authorList>
    </citation>
    <scope>NUCLEOTIDE SEQUENCE [LARGE SCALE GENOMIC DNA]</scope>
    <source>
        <strain evidence="1 2">H3-26</strain>
    </source>
</reference>
<name>A0ABS8BIK7_9NEIS</name>
<keyword evidence="2" id="KW-1185">Reference proteome</keyword>
<organism evidence="1 2">
    <name type="scientific">Deefgea salmonis</name>
    <dbReference type="NCBI Taxonomy" id="2875502"/>
    <lineage>
        <taxon>Bacteria</taxon>
        <taxon>Pseudomonadati</taxon>
        <taxon>Pseudomonadota</taxon>
        <taxon>Betaproteobacteria</taxon>
        <taxon>Neisseriales</taxon>
        <taxon>Chitinibacteraceae</taxon>
        <taxon>Deefgea</taxon>
    </lineage>
</organism>
<evidence type="ECO:0000313" key="1">
    <source>
        <dbReference type="EMBL" id="MCB5195557.1"/>
    </source>
</evidence>
<comment type="caution">
    <text evidence="1">The sequence shown here is derived from an EMBL/GenBank/DDBJ whole genome shotgun (WGS) entry which is preliminary data.</text>
</comment>
<evidence type="ECO:0000313" key="2">
    <source>
        <dbReference type="Proteomes" id="UP001198034"/>
    </source>
</evidence>
<accession>A0ABS8BIK7</accession>
<dbReference type="RefSeq" id="WP_226763353.1">
    <property type="nucleotide sequence ID" value="NZ_JAJAWG010000002.1"/>
</dbReference>
<dbReference type="Proteomes" id="UP001198034">
    <property type="component" value="Unassembled WGS sequence"/>
</dbReference>
<sequence length="84" mass="9280">MNSMQIPRLLESLEMAAEVYIEFVTAPHPSSRLLADRAFVSTLIGSITPDFIELNTEDQVRLKAIAKVVGLPDPLVPYRVKQGA</sequence>
<dbReference type="EMBL" id="JAJAWG010000002">
    <property type="protein sequence ID" value="MCB5195557.1"/>
    <property type="molecule type" value="Genomic_DNA"/>
</dbReference>
<proteinExistence type="predicted"/>
<protein>
    <submittedName>
        <fullName evidence="1">Uncharacterized protein</fullName>
    </submittedName>
</protein>
<gene>
    <name evidence="1" type="ORF">LG219_04530</name>
</gene>